<comment type="caution">
    <text evidence="1">The sequence shown here is derived from an EMBL/GenBank/DDBJ whole genome shotgun (WGS) entry which is preliminary data.</text>
</comment>
<name>A0ABR6RJZ6_9BURK</name>
<organism evidence="1 2">
    <name type="scientific">Comamonas odontotermitis</name>
    <dbReference type="NCBI Taxonomy" id="379895"/>
    <lineage>
        <taxon>Bacteria</taxon>
        <taxon>Pseudomonadati</taxon>
        <taxon>Pseudomonadota</taxon>
        <taxon>Betaproteobacteria</taxon>
        <taxon>Burkholderiales</taxon>
        <taxon>Comamonadaceae</taxon>
        <taxon>Comamonas</taxon>
    </lineage>
</organism>
<dbReference type="EMBL" id="JACHKZ010000031">
    <property type="protein sequence ID" value="MBB6579503.1"/>
    <property type="molecule type" value="Genomic_DNA"/>
</dbReference>
<gene>
    <name evidence="1" type="ORF">HNP33_003616</name>
</gene>
<protein>
    <recommendedName>
        <fullName evidence="3">MalT-like TPR region domain-containing protein</fullName>
    </recommendedName>
</protein>
<reference evidence="1 2" key="1">
    <citation type="submission" date="2020-08" db="EMBL/GenBank/DDBJ databases">
        <title>Functional genomics of gut bacteria from endangered species of beetles.</title>
        <authorList>
            <person name="Carlos-Shanley C."/>
        </authorList>
    </citation>
    <scope>NUCLEOTIDE SEQUENCE [LARGE SCALE GENOMIC DNA]</scope>
    <source>
        <strain evidence="1 2">S00124</strain>
    </source>
</reference>
<keyword evidence="2" id="KW-1185">Reference proteome</keyword>
<dbReference type="RefSeq" id="WP_184710952.1">
    <property type="nucleotide sequence ID" value="NZ_JACHKZ010000031.1"/>
</dbReference>
<accession>A0ABR6RJZ6</accession>
<proteinExistence type="predicted"/>
<dbReference type="Proteomes" id="UP000562492">
    <property type="component" value="Unassembled WGS sequence"/>
</dbReference>
<evidence type="ECO:0008006" key="3">
    <source>
        <dbReference type="Google" id="ProtNLM"/>
    </source>
</evidence>
<sequence length="90" mass="10327">MEHAFEQQQLLALLVQLQAGNWQVAHDGVQRHNGLLAAWLHGLVHLQEGDLEDAENWYDRAGRRFRQRVSFDEEMALLRAALQADAPQNN</sequence>
<evidence type="ECO:0000313" key="1">
    <source>
        <dbReference type="EMBL" id="MBB6579503.1"/>
    </source>
</evidence>
<evidence type="ECO:0000313" key="2">
    <source>
        <dbReference type="Proteomes" id="UP000562492"/>
    </source>
</evidence>